<evidence type="ECO:0000313" key="2">
    <source>
        <dbReference type="Proteomes" id="UP001596044"/>
    </source>
</evidence>
<evidence type="ECO:0008006" key="3">
    <source>
        <dbReference type="Google" id="ProtNLM"/>
    </source>
</evidence>
<evidence type="ECO:0000313" key="1">
    <source>
        <dbReference type="EMBL" id="MFC5448264.1"/>
    </source>
</evidence>
<dbReference type="RefSeq" id="WP_270878535.1">
    <property type="nucleotide sequence ID" value="NZ_JAQFVF010000020.1"/>
</dbReference>
<accession>A0ABW0K4X6</accession>
<proteinExistence type="predicted"/>
<gene>
    <name evidence="1" type="ORF">ACFPOG_08325</name>
</gene>
<dbReference type="Proteomes" id="UP001596044">
    <property type="component" value="Unassembled WGS sequence"/>
</dbReference>
<name>A0ABW0K4X6_9BACL</name>
<reference evidence="2" key="1">
    <citation type="journal article" date="2019" name="Int. J. Syst. Evol. Microbiol.">
        <title>The Global Catalogue of Microorganisms (GCM) 10K type strain sequencing project: providing services to taxonomists for standard genome sequencing and annotation.</title>
        <authorList>
            <consortium name="The Broad Institute Genomics Platform"/>
            <consortium name="The Broad Institute Genome Sequencing Center for Infectious Disease"/>
            <person name="Wu L."/>
            <person name="Ma J."/>
        </authorList>
    </citation>
    <scope>NUCLEOTIDE SEQUENCE [LARGE SCALE GENOMIC DNA]</scope>
    <source>
        <strain evidence="2">KACC 11904</strain>
    </source>
</reference>
<sequence length="183" mass="20421">MQQTNKKQIAPVEAAAAMMQFTMKSIENNWATIQPFMSAFLTDPQLSQAKEDEIVREIYIAALALEIFCIPHAFDEQTSILVDAAMYEVMASQTLAAHHLSEPISAFYLPAFAKMNADTPADLALMLVEEAARILYGRLDLPLKPAEAEKSMLWVKLLPFLSQHVGKWPVLQAKFAIQAEPVE</sequence>
<dbReference type="EMBL" id="JBHSMJ010000009">
    <property type="protein sequence ID" value="MFC5448264.1"/>
    <property type="molecule type" value="Genomic_DNA"/>
</dbReference>
<comment type="caution">
    <text evidence="1">The sequence shown here is derived from an EMBL/GenBank/DDBJ whole genome shotgun (WGS) entry which is preliminary data.</text>
</comment>
<protein>
    <recommendedName>
        <fullName evidence="3">DUF2935 domain-containing protein</fullName>
    </recommendedName>
</protein>
<keyword evidence="2" id="KW-1185">Reference proteome</keyword>
<organism evidence="1 2">
    <name type="scientific">Paenibacillus aestuarii</name>
    <dbReference type="NCBI Taxonomy" id="516965"/>
    <lineage>
        <taxon>Bacteria</taxon>
        <taxon>Bacillati</taxon>
        <taxon>Bacillota</taxon>
        <taxon>Bacilli</taxon>
        <taxon>Bacillales</taxon>
        <taxon>Paenibacillaceae</taxon>
        <taxon>Paenibacillus</taxon>
    </lineage>
</organism>